<dbReference type="OrthoDB" id="107110at2759"/>
<dbReference type="AlphaFoldDB" id="A0A4Y9ZQD5"/>
<evidence type="ECO:0000313" key="2">
    <source>
        <dbReference type="EMBL" id="TFY76474.1"/>
    </source>
</evidence>
<name>A0A4Y9ZQD5_9AGAM</name>
<feature type="compositionally biased region" description="Basic and acidic residues" evidence="1">
    <location>
        <begin position="322"/>
        <end position="337"/>
    </location>
</feature>
<feature type="region of interest" description="Disordered" evidence="1">
    <location>
        <begin position="322"/>
        <end position="397"/>
    </location>
</feature>
<evidence type="ECO:0000313" key="3">
    <source>
        <dbReference type="Proteomes" id="UP000298061"/>
    </source>
</evidence>
<dbReference type="EMBL" id="SFCI01001195">
    <property type="protein sequence ID" value="TFY76474.1"/>
    <property type="molecule type" value="Genomic_DNA"/>
</dbReference>
<dbReference type="PANTHER" id="PTHR33266:SF1">
    <property type="entry name" value="F-BOX DOMAIN-CONTAINING PROTEIN"/>
    <property type="match status" value="1"/>
</dbReference>
<dbReference type="Proteomes" id="UP000298061">
    <property type="component" value="Unassembled WGS sequence"/>
</dbReference>
<dbReference type="STRING" id="135208.A0A4Y9ZQD5"/>
<dbReference type="PANTHER" id="PTHR33266">
    <property type="entry name" value="CHROMOSOME 15, WHOLE GENOME SHOTGUN SEQUENCE"/>
    <property type="match status" value="1"/>
</dbReference>
<proteinExistence type="predicted"/>
<feature type="compositionally biased region" description="Basic and acidic residues" evidence="1">
    <location>
        <begin position="383"/>
        <end position="397"/>
    </location>
</feature>
<evidence type="ECO:0000256" key="1">
    <source>
        <dbReference type="SAM" id="MobiDB-lite"/>
    </source>
</evidence>
<keyword evidence="3" id="KW-1185">Reference proteome</keyword>
<feature type="compositionally biased region" description="Polar residues" evidence="1">
    <location>
        <begin position="367"/>
        <end position="377"/>
    </location>
</feature>
<protein>
    <submittedName>
        <fullName evidence="2">Uncharacterized protein</fullName>
    </submittedName>
</protein>
<sequence>MVKPFNPGIQAAAQQIHSWERSDTTNILLQTLQESTTRGYLDLGKLVGAVARALLTMAYDRASQRRTAWKEGQRRFFSGGCHLIDFIGELFRPNDAFKIFVSRPDNVHDVCPFGKAFHHARLRFTHFVKLDMERGASTAELWPAFVRGMAFLNVRSGLGVVDLYIPVLLRDTEIREDVMTAVLIKVKHQCETGSSQCDITAETAGLFASPLARPYCTIVMELGTDSEVEGVTVKTMAPQFEEPLRPQKNQRAVHPRYNFCVQGCSDKVFKVLDEEGSGICASLLAACDGSIERPLEMEPSPRAVGRMIPVWTDDKSCYDWVKDDSSGRNAHEPRPEGEGEQTPASSSRLYGNRCLEESEPIAKKQARTSSDTPQNAAGVQEQEIGKENQKHETDETG</sequence>
<accession>A0A4Y9ZQD5</accession>
<organism evidence="2 3">
    <name type="scientific">Hericium alpestre</name>
    <dbReference type="NCBI Taxonomy" id="135208"/>
    <lineage>
        <taxon>Eukaryota</taxon>
        <taxon>Fungi</taxon>
        <taxon>Dikarya</taxon>
        <taxon>Basidiomycota</taxon>
        <taxon>Agaricomycotina</taxon>
        <taxon>Agaricomycetes</taxon>
        <taxon>Russulales</taxon>
        <taxon>Hericiaceae</taxon>
        <taxon>Hericium</taxon>
    </lineage>
</organism>
<gene>
    <name evidence="2" type="ORF">EWM64_g7538</name>
</gene>
<comment type="caution">
    <text evidence="2">The sequence shown here is derived from an EMBL/GenBank/DDBJ whole genome shotgun (WGS) entry which is preliminary data.</text>
</comment>
<reference evidence="2 3" key="1">
    <citation type="submission" date="2019-02" db="EMBL/GenBank/DDBJ databases">
        <title>Genome sequencing of the rare red list fungi Hericium alpestre (H. flagellum).</title>
        <authorList>
            <person name="Buettner E."/>
            <person name="Kellner H."/>
        </authorList>
    </citation>
    <scope>NUCLEOTIDE SEQUENCE [LARGE SCALE GENOMIC DNA]</scope>
    <source>
        <strain evidence="2 3">DSM 108284</strain>
    </source>
</reference>